<protein>
    <submittedName>
        <fullName evidence="1">(northern house mosquito) hypothetical protein</fullName>
    </submittedName>
</protein>
<accession>A0A8D8GNQ5</accession>
<dbReference type="EMBL" id="HBUE01280057">
    <property type="protein sequence ID" value="CAG6568462.1"/>
    <property type="molecule type" value="Transcribed_RNA"/>
</dbReference>
<organism evidence="1">
    <name type="scientific">Culex pipiens</name>
    <name type="common">House mosquito</name>
    <dbReference type="NCBI Taxonomy" id="7175"/>
    <lineage>
        <taxon>Eukaryota</taxon>
        <taxon>Metazoa</taxon>
        <taxon>Ecdysozoa</taxon>
        <taxon>Arthropoda</taxon>
        <taxon>Hexapoda</taxon>
        <taxon>Insecta</taxon>
        <taxon>Pterygota</taxon>
        <taxon>Neoptera</taxon>
        <taxon>Endopterygota</taxon>
        <taxon>Diptera</taxon>
        <taxon>Nematocera</taxon>
        <taxon>Culicoidea</taxon>
        <taxon>Culicidae</taxon>
        <taxon>Culicinae</taxon>
        <taxon>Culicini</taxon>
        <taxon>Culex</taxon>
        <taxon>Culex</taxon>
    </lineage>
</organism>
<sequence length="144" mass="15669">MYLSRSKLSSLIRNSSSRSSRFSVRSGVLSTTWVAVSRPAESSTTRASPAFMIFSLRLGTLRTGAARAADDAAIRLFMRSKSWRLTDCWLIGGRLYCCCCCWRTVVRGFSVSLAFADSARLSSFTVVVCFLKAAAGFVPSPLGS</sequence>
<dbReference type="EMBL" id="HBUE01280056">
    <property type="protein sequence ID" value="CAG6568460.1"/>
    <property type="molecule type" value="Transcribed_RNA"/>
</dbReference>
<dbReference type="EMBL" id="HBUE01174542">
    <property type="protein sequence ID" value="CAG6516944.1"/>
    <property type="molecule type" value="Transcribed_RNA"/>
</dbReference>
<reference evidence="1" key="1">
    <citation type="submission" date="2021-05" db="EMBL/GenBank/DDBJ databases">
        <authorList>
            <person name="Alioto T."/>
            <person name="Alioto T."/>
            <person name="Gomez Garrido J."/>
        </authorList>
    </citation>
    <scope>NUCLEOTIDE SEQUENCE</scope>
</reference>
<proteinExistence type="predicted"/>
<evidence type="ECO:0000313" key="1">
    <source>
        <dbReference type="EMBL" id="CAG6516942.1"/>
    </source>
</evidence>
<name>A0A8D8GNQ5_CULPI</name>
<dbReference type="EMBL" id="HBUE01174541">
    <property type="protein sequence ID" value="CAG6516942.1"/>
    <property type="molecule type" value="Transcribed_RNA"/>
</dbReference>
<dbReference type="AlphaFoldDB" id="A0A8D8GNQ5"/>